<dbReference type="EMBL" id="ML976614">
    <property type="protein sequence ID" value="KAF1849726.1"/>
    <property type="molecule type" value="Genomic_DNA"/>
</dbReference>
<feature type="region of interest" description="Disordered" evidence="1">
    <location>
        <begin position="110"/>
        <end position="192"/>
    </location>
</feature>
<evidence type="ECO:0000313" key="3">
    <source>
        <dbReference type="Proteomes" id="UP000800039"/>
    </source>
</evidence>
<proteinExistence type="predicted"/>
<feature type="region of interest" description="Disordered" evidence="1">
    <location>
        <begin position="1"/>
        <end position="31"/>
    </location>
</feature>
<evidence type="ECO:0000256" key="1">
    <source>
        <dbReference type="SAM" id="MobiDB-lite"/>
    </source>
</evidence>
<reference evidence="2" key="1">
    <citation type="submission" date="2020-01" db="EMBL/GenBank/DDBJ databases">
        <authorList>
            <consortium name="DOE Joint Genome Institute"/>
            <person name="Haridas S."/>
            <person name="Albert R."/>
            <person name="Binder M."/>
            <person name="Bloem J."/>
            <person name="Labutti K."/>
            <person name="Salamov A."/>
            <person name="Andreopoulos B."/>
            <person name="Baker S.E."/>
            <person name="Barry K."/>
            <person name="Bills G."/>
            <person name="Bluhm B.H."/>
            <person name="Cannon C."/>
            <person name="Castanera R."/>
            <person name="Culley D.E."/>
            <person name="Daum C."/>
            <person name="Ezra D."/>
            <person name="Gonzalez J.B."/>
            <person name="Henrissat B."/>
            <person name="Kuo A."/>
            <person name="Liang C."/>
            <person name="Lipzen A."/>
            <person name="Lutzoni F."/>
            <person name="Magnuson J."/>
            <person name="Mondo S."/>
            <person name="Nolan M."/>
            <person name="Ohm R."/>
            <person name="Pangilinan J."/>
            <person name="Park H.-J."/>
            <person name="Ramirez L."/>
            <person name="Alfaro M."/>
            <person name="Sun H."/>
            <person name="Tritt A."/>
            <person name="Yoshinaga Y."/>
            <person name="Zwiers L.-H."/>
            <person name="Turgeon B.G."/>
            <person name="Goodwin S.B."/>
            <person name="Spatafora J.W."/>
            <person name="Crous P.W."/>
            <person name="Grigoriev I.V."/>
        </authorList>
    </citation>
    <scope>NUCLEOTIDE SEQUENCE</scope>
    <source>
        <strain evidence="2">CBS 394.84</strain>
    </source>
</reference>
<dbReference type="GeneID" id="63848705"/>
<dbReference type="AlphaFoldDB" id="A0A9P4LBL4"/>
<name>A0A9P4LBL4_9PLEO</name>
<dbReference type="RefSeq" id="XP_040792289.1">
    <property type="nucleotide sequence ID" value="XM_040931453.1"/>
</dbReference>
<evidence type="ECO:0000313" key="2">
    <source>
        <dbReference type="EMBL" id="KAF1849726.1"/>
    </source>
</evidence>
<sequence>MARPYRNNWHPYQNNNNNNNRKGWPKKRGWEEKLHRADDQIAPTLASRSTDDLQRWALVTANMPQQGHRKNETEIIERIQRRYEHPNNQSQTPPAPFQGLHHAPAHHDAFHEPIGKASSPPITPYANAWKRPRSMSPPSSRHSLRNDLSAFGYVQSMKRRRSRSPSPASSLHFPTTKQRHQTGTVAASEVDEDYDYAQSSDWSFPSSDHDAADSR</sequence>
<accession>A0A9P4LBL4</accession>
<dbReference type="OrthoDB" id="3678528at2759"/>
<protein>
    <submittedName>
        <fullName evidence="2">Uncharacterized protein</fullName>
    </submittedName>
</protein>
<keyword evidence="3" id="KW-1185">Reference proteome</keyword>
<organism evidence="2 3">
    <name type="scientific">Cucurbitaria berberidis CBS 394.84</name>
    <dbReference type="NCBI Taxonomy" id="1168544"/>
    <lineage>
        <taxon>Eukaryota</taxon>
        <taxon>Fungi</taxon>
        <taxon>Dikarya</taxon>
        <taxon>Ascomycota</taxon>
        <taxon>Pezizomycotina</taxon>
        <taxon>Dothideomycetes</taxon>
        <taxon>Pleosporomycetidae</taxon>
        <taxon>Pleosporales</taxon>
        <taxon>Pleosporineae</taxon>
        <taxon>Cucurbitariaceae</taxon>
        <taxon>Cucurbitaria</taxon>
    </lineage>
</organism>
<feature type="compositionally biased region" description="Polar residues" evidence="1">
    <location>
        <begin position="172"/>
        <end position="185"/>
    </location>
</feature>
<dbReference type="Proteomes" id="UP000800039">
    <property type="component" value="Unassembled WGS sequence"/>
</dbReference>
<comment type="caution">
    <text evidence="2">The sequence shown here is derived from an EMBL/GenBank/DDBJ whole genome shotgun (WGS) entry which is preliminary data.</text>
</comment>
<gene>
    <name evidence="2" type="ORF">K460DRAFT_349885</name>
</gene>